<sequence>MSTTASIGQEFYKVRETWAAAERGQQWQLAIWLVQYADVDIIDKFLETERTAIGVFREIFFRFDTPFQEDHTAYEKALWEEYLEWFKPAPKEEYDIYQVLKKDRLLKADYAPDLRLPATLQSICQELLRLKSCIIGLEDVGCCIYFPPLRPDQPDAGDWFTQVLQKGVPAGIRLVTIDIVTNPKVMIGRKIPTALVRILQPSLDMPAAVKNEMDKGGGNSDSVSVDARFRKQIRKVMDCTTQADTSVMDSEVGILLGLCRKMNGPAHAVAGQMIAAQAYFMIREHRKSSAYADKAIAQSKQLMEANDPAGYSTWKSCVMIKAAILVGRKKRKQAIALYEELAYEAANRADAFLIMEGHRLCGHLYYELGQLNIAFENLLLALTGGSYLALDVRRQSTFLHAAVMAVHLCEKTRGPEDLKILRDRLQELLGDDWAALLQSDGMDHATVRRKANLFEFN</sequence>
<evidence type="ECO:0000313" key="2">
    <source>
        <dbReference type="Proteomes" id="UP000552864"/>
    </source>
</evidence>
<comment type="caution">
    <text evidence="1">The sequence shown here is derived from an EMBL/GenBank/DDBJ whole genome shotgun (WGS) entry which is preliminary data.</text>
</comment>
<organism evidence="1 2">
    <name type="scientific">Chitinophaga eiseniae</name>
    <dbReference type="NCBI Taxonomy" id="634771"/>
    <lineage>
        <taxon>Bacteria</taxon>
        <taxon>Pseudomonadati</taxon>
        <taxon>Bacteroidota</taxon>
        <taxon>Chitinophagia</taxon>
        <taxon>Chitinophagales</taxon>
        <taxon>Chitinophagaceae</taxon>
        <taxon>Chitinophaga</taxon>
    </lineage>
</organism>
<protein>
    <recommendedName>
        <fullName evidence="3">Tetratricopeptide repeat-containing protein</fullName>
    </recommendedName>
</protein>
<dbReference type="RefSeq" id="WP_168741267.1">
    <property type="nucleotide sequence ID" value="NZ_JABAHZ010000006.1"/>
</dbReference>
<dbReference type="EMBL" id="JABAHZ010000006">
    <property type="protein sequence ID" value="NLR81636.1"/>
    <property type="molecule type" value="Genomic_DNA"/>
</dbReference>
<gene>
    <name evidence="1" type="ORF">HGH91_23625</name>
</gene>
<keyword evidence="2" id="KW-1185">Reference proteome</keyword>
<proteinExistence type="predicted"/>
<dbReference type="Proteomes" id="UP000552864">
    <property type="component" value="Unassembled WGS sequence"/>
</dbReference>
<reference evidence="1 2" key="1">
    <citation type="submission" date="2020-04" db="EMBL/GenBank/DDBJ databases">
        <authorList>
            <person name="Yin C."/>
        </authorList>
    </citation>
    <scope>NUCLEOTIDE SEQUENCE [LARGE SCALE GENOMIC DNA]</scope>
    <source>
        <strain evidence="1 2">Ak56</strain>
    </source>
</reference>
<dbReference type="AlphaFoldDB" id="A0A847SUR4"/>
<name>A0A847SUR4_9BACT</name>
<accession>A0A847SUR4</accession>
<evidence type="ECO:0008006" key="3">
    <source>
        <dbReference type="Google" id="ProtNLM"/>
    </source>
</evidence>
<evidence type="ECO:0000313" key="1">
    <source>
        <dbReference type="EMBL" id="NLR81636.1"/>
    </source>
</evidence>